<name>A0A409XHF8_PSICY</name>
<keyword evidence="2" id="KW-1185">Reference proteome</keyword>
<organism evidence="1 2">
    <name type="scientific">Psilocybe cyanescens</name>
    <dbReference type="NCBI Taxonomy" id="93625"/>
    <lineage>
        <taxon>Eukaryota</taxon>
        <taxon>Fungi</taxon>
        <taxon>Dikarya</taxon>
        <taxon>Basidiomycota</taxon>
        <taxon>Agaricomycotina</taxon>
        <taxon>Agaricomycetes</taxon>
        <taxon>Agaricomycetidae</taxon>
        <taxon>Agaricales</taxon>
        <taxon>Agaricineae</taxon>
        <taxon>Strophariaceae</taxon>
        <taxon>Psilocybe</taxon>
    </lineage>
</organism>
<dbReference type="AlphaFoldDB" id="A0A409XHF8"/>
<accession>A0A409XHF8</accession>
<reference evidence="1 2" key="1">
    <citation type="journal article" date="2018" name="Evol. Lett.">
        <title>Horizontal gene cluster transfer increased hallucinogenic mushroom diversity.</title>
        <authorList>
            <person name="Reynolds H.T."/>
            <person name="Vijayakumar V."/>
            <person name="Gluck-Thaler E."/>
            <person name="Korotkin H.B."/>
            <person name="Matheny P.B."/>
            <person name="Slot J.C."/>
        </authorList>
    </citation>
    <scope>NUCLEOTIDE SEQUENCE [LARGE SCALE GENOMIC DNA]</scope>
    <source>
        <strain evidence="1 2">2631</strain>
    </source>
</reference>
<protein>
    <submittedName>
        <fullName evidence="1">Uncharacterized protein</fullName>
    </submittedName>
</protein>
<dbReference type="OrthoDB" id="3049674at2759"/>
<dbReference type="STRING" id="93625.A0A409XHF8"/>
<comment type="caution">
    <text evidence="1">The sequence shown here is derived from an EMBL/GenBank/DDBJ whole genome shotgun (WGS) entry which is preliminary data.</text>
</comment>
<dbReference type="InParanoid" id="A0A409XHF8"/>
<sequence length="251" mass="28244">MAKFDVASYNELPMIWDAHRLLSKQLADDKPGRLDALIEALAPLFLTGDERFKFGICIMHRHFDLKDGERMVTVPETDEENLNRVAITQPSTDTSSNIVAERWMFDGKEFEHAVVDDPTSITPPSDEFFEEFRRICKSFGNGVDILGICANNMSVIQRHDIFFLELLHPDPTKDRTQAIEQMGPDFVPTSTMRQSAWVPVAVLKDAASDEFVIMKCVHNCQLHGAPAVAEISFKEEMAPVSVVGSRNANQF</sequence>
<evidence type="ECO:0000313" key="2">
    <source>
        <dbReference type="Proteomes" id="UP000283269"/>
    </source>
</evidence>
<gene>
    <name evidence="1" type="ORF">CVT25_013316</name>
</gene>
<dbReference type="Proteomes" id="UP000283269">
    <property type="component" value="Unassembled WGS sequence"/>
</dbReference>
<proteinExistence type="predicted"/>
<evidence type="ECO:0000313" key="1">
    <source>
        <dbReference type="EMBL" id="PPQ90186.1"/>
    </source>
</evidence>
<dbReference type="EMBL" id="NHYD01001690">
    <property type="protein sequence ID" value="PPQ90186.1"/>
    <property type="molecule type" value="Genomic_DNA"/>
</dbReference>